<keyword evidence="3" id="KW-1185">Reference proteome</keyword>
<gene>
    <name evidence="2" type="ORF">BS47DRAFT_1341516</name>
</gene>
<dbReference type="OrthoDB" id="411524at2759"/>
<keyword evidence="1" id="KW-0472">Membrane</keyword>
<reference evidence="2" key="1">
    <citation type="journal article" date="2020" name="Nat. Commun.">
        <title>Large-scale genome sequencing of mycorrhizal fungi provides insights into the early evolution of symbiotic traits.</title>
        <authorList>
            <person name="Miyauchi S."/>
            <person name="Kiss E."/>
            <person name="Kuo A."/>
            <person name="Drula E."/>
            <person name="Kohler A."/>
            <person name="Sanchez-Garcia M."/>
            <person name="Morin E."/>
            <person name="Andreopoulos B."/>
            <person name="Barry K.W."/>
            <person name="Bonito G."/>
            <person name="Buee M."/>
            <person name="Carver A."/>
            <person name="Chen C."/>
            <person name="Cichocki N."/>
            <person name="Clum A."/>
            <person name="Culley D."/>
            <person name="Crous P.W."/>
            <person name="Fauchery L."/>
            <person name="Girlanda M."/>
            <person name="Hayes R.D."/>
            <person name="Keri Z."/>
            <person name="LaButti K."/>
            <person name="Lipzen A."/>
            <person name="Lombard V."/>
            <person name="Magnuson J."/>
            <person name="Maillard F."/>
            <person name="Murat C."/>
            <person name="Nolan M."/>
            <person name="Ohm R.A."/>
            <person name="Pangilinan J."/>
            <person name="Pereira M.F."/>
            <person name="Perotto S."/>
            <person name="Peter M."/>
            <person name="Pfister S."/>
            <person name="Riley R."/>
            <person name="Sitrit Y."/>
            <person name="Stielow J.B."/>
            <person name="Szollosi G."/>
            <person name="Zifcakova L."/>
            <person name="Stursova M."/>
            <person name="Spatafora J.W."/>
            <person name="Tedersoo L."/>
            <person name="Vaario L.M."/>
            <person name="Yamada A."/>
            <person name="Yan M."/>
            <person name="Wang P."/>
            <person name="Xu J."/>
            <person name="Bruns T."/>
            <person name="Baldrian P."/>
            <person name="Vilgalys R."/>
            <person name="Dunand C."/>
            <person name="Henrissat B."/>
            <person name="Grigoriev I.V."/>
            <person name="Hibbett D."/>
            <person name="Nagy L.G."/>
            <person name="Martin F.M."/>
        </authorList>
    </citation>
    <scope>NUCLEOTIDE SEQUENCE</scope>
    <source>
        <strain evidence="2">UP504</strain>
    </source>
</reference>
<protein>
    <submittedName>
        <fullName evidence="2">Uncharacterized protein</fullName>
    </submittedName>
</protein>
<sequence>MWKFLTWLLLSAYAVLATVYTTWAIVKFLFVGPSSSGLFFLDPFRPSGSSNAGSTSDPTFLSKAFGNSMQPTRIIPFYYRASGVFDKEDITITTPVTGNRFQVLANLVESYQGLFYVNLCGGLFAHLYLLLFRAYLSYCTHLFDPNS</sequence>
<evidence type="ECO:0000313" key="2">
    <source>
        <dbReference type="EMBL" id="KAF9515922.1"/>
    </source>
</evidence>
<organism evidence="2 3">
    <name type="scientific">Hydnum rufescens UP504</name>
    <dbReference type="NCBI Taxonomy" id="1448309"/>
    <lineage>
        <taxon>Eukaryota</taxon>
        <taxon>Fungi</taxon>
        <taxon>Dikarya</taxon>
        <taxon>Basidiomycota</taxon>
        <taxon>Agaricomycotina</taxon>
        <taxon>Agaricomycetes</taxon>
        <taxon>Cantharellales</taxon>
        <taxon>Hydnaceae</taxon>
        <taxon>Hydnum</taxon>
    </lineage>
</organism>
<feature type="transmembrane region" description="Helical" evidence="1">
    <location>
        <begin position="113"/>
        <end position="132"/>
    </location>
</feature>
<dbReference type="EMBL" id="MU128945">
    <property type="protein sequence ID" value="KAF9515922.1"/>
    <property type="molecule type" value="Genomic_DNA"/>
</dbReference>
<dbReference type="AlphaFoldDB" id="A0A9P6B1W3"/>
<name>A0A9P6B1W3_9AGAM</name>
<keyword evidence="1" id="KW-1133">Transmembrane helix</keyword>
<proteinExistence type="predicted"/>
<evidence type="ECO:0000256" key="1">
    <source>
        <dbReference type="SAM" id="Phobius"/>
    </source>
</evidence>
<evidence type="ECO:0000313" key="3">
    <source>
        <dbReference type="Proteomes" id="UP000886523"/>
    </source>
</evidence>
<comment type="caution">
    <text evidence="2">The sequence shown here is derived from an EMBL/GenBank/DDBJ whole genome shotgun (WGS) entry which is preliminary data.</text>
</comment>
<accession>A0A9P6B1W3</accession>
<keyword evidence="1" id="KW-0812">Transmembrane</keyword>
<dbReference type="Proteomes" id="UP000886523">
    <property type="component" value="Unassembled WGS sequence"/>
</dbReference>